<evidence type="ECO:0000313" key="2">
    <source>
        <dbReference type="EMBL" id="QDQ42168.1"/>
    </source>
</evidence>
<evidence type="ECO:0008006" key="5">
    <source>
        <dbReference type="Google" id="ProtNLM"/>
    </source>
</evidence>
<reference evidence="4" key="3">
    <citation type="submission" date="2019-03" db="EMBL/GenBank/DDBJ databases">
        <title>Complete genome of Methylacidiphilum kamchatkense Kam1.</title>
        <authorList>
            <person name="Kruse T."/>
            <person name="Murarilal Ratnadevi C."/>
            <person name="Erikstad H.-A."/>
            <person name="Birkeland N.-K."/>
        </authorList>
    </citation>
    <scope>NUCLEOTIDE SEQUENCE [LARGE SCALE GENOMIC DNA]</scope>
    <source>
        <strain evidence="4">kam1</strain>
    </source>
</reference>
<protein>
    <recommendedName>
        <fullName evidence="5">Opacity protein-like surface antigen</fullName>
    </recommendedName>
</protein>
<dbReference type="InterPro" id="IPR011250">
    <property type="entry name" value="OMP/PagP_B-barrel"/>
</dbReference>
<dbReference type="Gene3D" id="2.40.160.20">
    <property type="match status" value="1"/>
</dbReference>
<dbReference type="Proteomes" id="UP000031594">
    <property type="component" value="Unassembled WGS sequence"/>
</dbReference>
<gene>
    <name evidence="1" type="ORF">A946_08070</name>
    <name evidence="2" type="ORF">kam1_929</name>
</gene>
<evidence type="ECO:0000313" key="3">
    <source>
        <dbReference type="Proteomes" id="UP000031594"/>
    </source>
</evidence>
<keyword evidence="3" id="KW-1185">Reference proteome</keyword>
<proteinExistence type="predicted"/>
<dbReference type="STRING" id="1202785.A946_08070"/>
<dbReference type="SUPFAM" id="SSF56925">
    <property type="entry name" value="OMPA-like"/>
    <property type="match status" value="1"/>
</dbReference>
<dbReference type="KEGG" id="mkc:kam1_929"/>
<dbReference type="Proteomes" id="UP000315925">
    <property type="component" value="Chromosome"/>
</dbReference>
<organism evidence="2 4">
    <name type="scientific">Methylacidiphilum kamchatkense Kam1</name>
    <dbReference type="NCBI Taxonomy" id="1202785"/>
    <lineage>
        <taxon>Bacteria</taxon>
        <taxon>Pseudomonadati</taxon>
        <taxon>Verrucomicrobiota</taxon>
        <taxon>Methylacidiphilae</taxon>
        <taxon>Methylacidiphilales</taxon>
        <taxon>Methylacidiphilaceae</taxon>
        <taxon>Methylacidiphilum (ex Ratnadevi et al. 2023)</taxon>
    </lineage>
</organism>
<name>A0A0C1RT46_9BACT</name>
<reference evidence="1 3" key="1">
    <citation type="submission" date="2014-08" db="EMBL/GenBank/DDBJ databases">
        <title>Methylacidiphilum kamchatkense strain Kam1 draft genome sequence.</title>
        <authorList>
            <person name="Birkeland N.-K."/>
            <person name="Erikstad H.A."/>
        </authorList>
    </citation>
    <scope>NUCLEOTIDE SEQUENCE [LARGE SCALE GENOMIC DNA]</scope>
    <source>
        <strain evidence="1 3">Kam1</strain>
    </source>
</reference>
<dbReference type="EMBL" id="CP037899">
    <property type="protein sequence ID" value="QDQ42168.1"/>
    <property type="molecule type" value="Genomic_DNA"/>
</dbReference>
<sequence length="296" mass="32101">MRPKIHFVTFLSLFLILNFSSLLTLPLAGADFRDDNSVSVEDSDPKAKEELSKNLKNLSKIDTFHYHQGVYAALYGGGGYLDSGQWTYTDTKGNIGMGNYGGSWGGIGGLKVGYQYKGWQIGHSPYRVTEAVEFDGFYAGYSNPMNGYIGNFSGPVFHGSSVTPDMQLNVGIMTINSLTKLITPYRFAPYIGFGVGGGIVTASNITGLAPAGGFDTSHSSTTGAFVLAEIMGAEYYITDHLSVFIEGKFIYFDSSISIFKNLAHFNVMTSTPGQASFALGNFFQYIGVAGVKYVFW</sequence>
<dbReference type="EMBL" id="JQNX01000006">
    <property type="protein sequence ID" value="KIE58141.1"/>
    <property type="molecule type" value="Genomic_DNA"/>
</dbReference>
<dbReference type="AlphaFoldDB" id="A0A0C1RT46"/>
<reference evidence="2" key="2">
    <citation type="journal article" date="2019" name="BMC Genomics">
        <title>Complete genome sequence analysis of the thermoacidophilic verrucomicrobial methanotroph 'Candidatus Methylacidiphilum kamchatkense' strain Kam1 and comparison with its closest relatives.</title>
        <authorList>
            <person name="Kruse T."/>
            <person name="Ratnadevi C.M."/>
            <person name="Erikstad H.A."/>
            <person name="Birkeland N.K."/>
        </authorList>
    </citation>
    <scope>NUCLEOTIDE SEQUENCE</scope>
    <source>
        <strain evidence="2">Kam1</strain>
    </source>
</reference>
<evidence type="ECO:0000313" key="4">
    <source>
        <dbReference type="Proteomes" id="UP000315925"/>
    </source>
</evidence>
<accession>A0A0C1RT46</accession>
<evidence type="ECO:0000313" key="1">
    <source>
        <dbReference type="EMBL" id="KIE58141.1"/>
    </source>
</evidence>
<dbReference type="RefSeq" id="WP_039721759.1">
    <property type="nucleotide sequence ID" value="NZ_CP037899.1"/>
</dbReference>
<dbReference type="OrthoDB" id="5653863at2"/>